<organism evidence="12 13">
    <name type="scientific">Paenibacillus vulneris</name>
    <dbReference type="NCBI Taxonomy" id="1133364"/>
    <lineage>
        <taxon>Bacteria</taxon>
        <taxon>Bacillati</taxon>
        <taxon>Bacillota</taxon>
        <taxon>Bacilli</taxon>
        <taxon>Bacillales</taxon>
        <taxon>Paenibacillaceae</taxon>
        <taxon>Paenibacillus</taxon>
    </lineage>
</organism>
<dbReference type="PANTHER" id="PTHR43304">
    <property type="entry name" value="PHYTOCHROME-LIKE PROTEIN CPH1"/>
    <property type="match status" value="1"/>
</dbReference>
<feature type="domain" description="PAS" evidence="10">
    <location>
        <begin position="373"/>
        <end position="443"/>
    </location>
</feature>
<feature type="domain" description="PAS" evidence="10">
    <location>
        <begin position="20"/>
        <end position="75"/>
    </location>
</feature>
<comment type="catalytic activity">
    <reaction evidence="1">
        <text>ATP + protein L-histidine = ADP + protein N-phospho-L-histidine.</text>
        <dbReference type="EC" id="2.7.13.3"/>
    </reaction>
</comment>
<feature type="domain" description="PAC" evidence="11">
    <location>
        <begin position="320"/>
        <end position="372"/>
    </location>
</feature>
<evidence type="ECO:0000313" key="12">
    <source>
        <dbReference type="EMBL" id="MFD1224786.1"/>
    </source>
</evidence>
<dbReference type="InterPro" id="IPR001610">
    <property type="entry name" value="PAC"/>
</dbReference>
<dbReference type="InterPro" id="IPR036097">
    <property type="entry name" value="HisK_dim/P_sf"/>
</dbReference>
<dbReference type="InterPro" id="IPR003594">
    <property type="entry name" value="HATPase_dom"/>
</dbReference>
<dbReference type="InterPro" id="IPR035965">
    <property type="entry name" value="PAS-like_dom_sf"/>
</dbReference>
<dbReference type="InterPro" id="IPR000700">
    <property type="entry name" value="PAS-assoc_C"/>
</dbReference>
<feature type="domain" description="Histidine kinase" evidence="9">
    <location>
        <begin position="510"/>
        <end position="716"/>
    </location>
</feature>
<evidence type="ECO:0000313" key="13">
    <source>
        <dbReference type="Proteomes" id="UP001597180"/>
    </source>
</evidence>
<evidence type="ECO:0000259" key="9">
    <source>
        <dbReference type="PROSITE" id="PS50109"/>
    </source>
</evidence>
<keyword evidence="13" id="KW-1185">Reference proteome</keyword>
<evidence type="ECO:0000256" key="4">
    <source>
        <dbReference type="ARBA" id="ARBA00022679"/>
    </source>
</evidence>
<comment type="caution">
    <text evidence="12">The sequence shown here is derived from an EMBL/GenBank/DDBJ whole genome shotgun (WGS) entry which is preliminary data.</text>
</comment>
<dbReference type="EMBL" id="JBHTLU010000049">
    <property type="protein sequence ID" value="MFD1224786.1"/>
    <property type="molecule type" value="Genomic_DNA"/>
</dbReference>
<dbReference type="SMART" id="SM00086">
    <property type="entry name" value="PAC"/>
    <property type="match status" value="4"/>
</dbReference>
<dbReference type="InterPro" id="IPR000014">
    <property type="entry name" value="PAS"/>
</dbReference>
<dbReference type="PROSITE" id="PS50112">
    <property type="entry name" value="PAS"/>
    <property type="match status" value="4"/>
</dbReference>
<evidence type="ECO:0000256" key="1">
    <source>
        <dbReference type="ARBA" id="ARBA00000085"/>
    </source>
</evidence>
<evidence type="ECO:0000256" key="5">
    <source>
        <dbReference type="ARBA" id="ARBA00022741"/>
    </source>
</evidence>
<dbReference type="CDD" id="cd00075">
    <property type="entry name" value="HATPase"/>
    <property type="match status" value="1"/>
</dbReference>
<dbReference type="Pfam" id="PF08447">
    <property type="entry name" value="PAS_3"/>
    <property type="match status" value="3"/>
</dbReference>
<evidence type="ECO:0000256" key="2">
    <source>
        <dbReference type="ARBA" id="ARBA00012438"/>
    </source>
</evidence>
<dbReference type="CDD" id="cd00130">
    <property type="entry name" value="PAS"/>
    <property type="match status" value="4"/>
</dbReference>
<dbReference type="SUPFAM" id="SSF55874">
    <property type="entry name" value="ATPase domain of HSP90 chaperone/DNA topoisomerase II/histidine kinase"/>
    <property type="match status" value="1"/>
</dbReference>
<dbReference type="CDD" id="cd00082">
    <property type="entry name" value="HisKA"/>
    <property type="match status" value="1"/>
</dbReference>
<keyword evidence="7" id="KW-0067">ATP-binding</keyword>
<dbReference type="Pfam" id="PF02518">
    <property type="entry name" value="HATPase_c"/>
    <property type="match status" value="1"/>
</dbReference>
<dbReference type="InterPro" id="IPR013655">
    <property type="entry name" value="PAS_fold_3"/>
</dbReference>
<dbReference type="Gene3D" id="3.30.565.10">
    <property type="entry name" value="Histidine kinase-like ATPase, C-terminal domain"/>
    <property type="match status" value="1"/>
</dbReference>
<feature type="domain" description="PAC" evidence="11">
    <location>
        <begin position="193"/>
        <end position="245"/>
    </location>
</feature>
<dbReference type="SMART" id="SM00387">
    <property type="entry name" value="HATPase_c"/>
    <property type="match status" value="1"/>
</dbReference>
<dbReference type="PROSITE" id="PS50109">
    <property type="entry name" value="HIS_KIN"/>
    <property type="match status" value="1"/>
</dbReference>
<dbReference type="EC" id="2.7.13.3" evidence="2"/>
<dbReference type="Proteomes" id="UP001597180">
    <property type="component" value="Unassembled WGS sequence"/>
</dbReference>
<gene>
    <name evidence="12" type="ORF">ACFQ4B_32225</name>
</gene>
<evidence type="ECO:0000256" key="6">
    <source>
        <dbReference type="ARBA" id="ARBA00022777"/>
    </source>
</evidence>
<keyword evidence="3" id="KW-0597">Phosphoprotein</keyword>
<proteinExistence type="predicted"/>
<dbReference type="SUPFAM" id="SSF55785">
    <property type="entry name" value="PYP-like sensor domain (PAS domain)"/>
    <property type="match status" value="4"/>
</dbReference>
<dbReference type="Gene3D" id="1.10.287.130">
    <property type="match status" value="1"/>
</dbReference>
<dbReference type="PRINTS" id="PR00344">
    <property type="entry name" value="BCTRLSENSOR"/>
</dbReference>
<keyword evidence="8" id="KW-0902">Two-component regulatory system</keyword>
<dbReference type="InterPro" id="IPR004358">
    <property type="entry name" value="Sig_transdc_His_kin-like_C"/>
</dbReference>
<dbReference type="InterPro" id="IPR003661">
    <property type="entry name" value="HisK_dim/P_dom"/>
</dbReference>
<dbReference type="PANTHER" id="PTHR43304:SF1">
    <property type="entry name" value="PAC DOMAIN-CONTAINING PROTEIN"/>
    <property type="match status" value="1"/>
</dbReference>
<dbReference type="NCBIfam" id="TIGR00229">
    <property type="entry name" value="sensory_box"/>
    <property type="match status" value="3"/>
</dbReference>
<keyword evidence="6" id="KW-0418">Kinase</keyword>
<dbReference type="InterPro" id="IPR036890">
    <property type="entry name" value="HATPase_C_sf"/>
</dbReference>
<dbReference type="Pfam" id="PF13426">
    <property type="entry name" value="PAS_9"/>
    <property type="match status" value="1"/>
</dbReference>
<evidence type="ECO:0000259" key="10">
    <source>
        <dbReference type="PROSITE" id="PS50112"/>
    </source>
</evidence>
<dbReference type="SMART" id="SM00091">
    <property type="entry name" value="PAS"/>
    <property type="match status" value="4"/>
</dbReference>
<feature type="domain" description="PAS" evidence="10">
    <location>
        <begin position="246"/>
        <end position="318"/>
    </location>
</feature>
<dbReference type="InterPro" id="IPR005467">
    <property type="entry name" value="His_kinase_dom"/>
</dbReference>
<evidence type="ECO:0000256" key="7">
    <source>
        <dbReference type="ARBA" id="ARBA00022840"/>
    </source>
</evidence>
<feature type="domain" description="PAS" evidence="10">
    <location>
        <begin position="132"/>
        <end position="180"/>
    </location>
</feature>
<accession>A0ABW3UXX1</accession>
<dbReference type="SUPFAM" id="SSF47384">
    <property type="entry name" value="Homodimeric domain of signal transducing histidine kinase"/>
    <property type="match status" value="1"/>
</dbReference>
<evidence type="ECO:0000259" key="11">
    <source>
        <dbReference type="PROSITE" id="PS50113"/>
    </source>
</evidence>
<evidence type="ECO:0000256" key="3">
    <source>
        <dbReference type="ARBA" id="ARBA00022553"/>
    </source>
</evidence>
<sequence length="727" mass="82176">MHLEHPSFYEHAFLLAPLGIAVLSMDGVWNRVNPALCCMLGYEEQELIERDHRSFIHSDDCAKEERELKELLKGHTGSAHLDIRYIHKTGQVIWAAEQVMVLRNHDGTPESLLVYLTAISDKKLQDNISSILFEHSQDIIVCTTADGLCLSVSPAVHSLLGYEPDRLIGRQLVEYFHPDDVAPIMNRQYGEHDKICARFRHADGHYVWIETAVKLILNEDGEIDKILSIGRDVTERIETEQALIHSQRSLKEAQRIASIGSWEWDVDSKEIICSEELLRIHGIKDGGSVGTYERFLTYVHPDDQPMVVSKIRNALEGHSFSLECRILLPDEDEKHVHLQGVALKDEQGRLMKIHGTVQDITEHKKMQQLLEETIDRYTSLKKYNPEAIIALDKTGYIVSVNPAAEQITGYSAQELNDFHFTDLFYYEDAGRAQQWFQHFMIGESFDCGEMRLVSKDGSLVYLLITPAPIIIRQAMVGCYVMVKDITEQKRKDELLRKSEKLSVVGQLAAGVAHEIRNPLTALKGFVKLMMHSDAQFPRYLSIMKEELDRIELIVSELLMLSKPQSLQLRRTDLKDLVEEVQTLIGTQAIMKNIEIQLAAGQGPYAVHCDPNQIKQVIINFLKNAIEAMTRDGIIHIVLTIAEDTGLAMLRIIDQGCGIPEDKLPRLGEPFYTTKEGGTGLGLMISQKIIEHHGGKMSITSRVNQGTTVEMSLPLCDIPLEELASLRL</sequence>
<dbReference type="Gene3D" id="3.30.450.20">
    <property type="entry name" value="PAS domain"/>
    <property type="match status" value="4"/>
</dbReference>
<dbReference type="SMART" id="SM00388">
    <property type="entry name" value="HisKA"/>
    <property type="match status" value="1"/>
</dbReference>
<reference evidence="13" key="1">
    <citation type="journal article" date="2019" name="Int. J. Syst. Evol. Microbiol.">
        <title>The Global Catalogue of Microorganisms (GCM) 10K type strain sequencing project: providing services to taxonomists for standard genome sequencing and annotation.</title>
        <authorList>
            <consortium name="The Broad Institute Genomics Platform"/>
            <consortium name="The Broad Institute Genome Sequencing Center for Infectious Disease"/>
            <person name="Wu L."/>
            <person name="Ma J."/>
        </authorList>
    </citation>
    <scope>NUCLEOTIDE SEQUENCE [LARGE SCALE GENOMIC DNA]</scope>
    <source>
        <strain evidence="13">CCUG 53270</strain>
    </source>
</reference>
<keyword evidence="4" id="KW-0808">Transferase</keyword>
<dbReference type="RefSeq" id="WP_345595299.1">
    <property type="nucleotide sequence ID" value="NZ_BAABJG010000056.1"/>
</dbReference>
<dbReference type="Pfam" id="PF00512">
    <property type="entry name" value="HisKA"/>
    <property type="match status" value="1"/>
</dbReference>
<feature type="domain" description="PAC" evidence="11">
    <location>
        <begin position="446"/>
        <end position="497"/>
    </location>
</feature>
<protein>
    <recommendedName>
        <fullName evidence="2">histidine kinase</fullName>
        <ecNumber evidence="2">2.7.13.3</ecNumber>
    </recommendedName>
</protein>
<keyword evidence="5" id="KW-0547">Nucleotide-binding</keyword>
<dbReference type="InterPro" id="IPR052162">
    <property type="entry name" value="Sensor_kinase/Photoreceptor"/>
</dbReference>
<dbReference type="PROSITE" id="PS50113">
    <property type="entry name" value="PAC"/>
    <property type="match status" value="3"/>
</dbReference>
<dbReference type="Gene3D" id="2.10.70.100">
    <property type="match status" value="1"/>
</dbReference>
<name>A0ABW3UXX1_9BACL</name>
<evidence type="ECO:0000256" key="8">
    <source>
        <dbReference type="ARBA" id="ARBA00023012"/>
    </source>
</evidence>